<keyword evidence="3 6" id="KW-1133">Transmembrane helix</keyword>
<dbReference type="SUPFAM" id="SSF144083">
    <property type="entry name" value="Magnesium transport protein CorA, transmembrane region"/>
    <property type="match status" value="1"/>
</dbReference>
<sequence length="909" mass="101815">MSEKLEPSLLDRNADSLRLSRRRQRPRLSVGGASNGQDESGDSEEDILPRHHPRSVIEADSSSEVDHGEEVVEFEVSEDDLTDLFSCPHIHSIKLGEDEREEANSMPDEIYAWDAVKSQYKTASYDILQCYYSISEEGKLGKIPVPDLFTAGKLQLEPKSSLGVFKWLSEREQLKRLLIEVYSSYDSGSQDCRYMNPGVEASCKAQTDGPLSSKCMAWFCLPYLRSGKCTTNTGAGNLSKHPPWGLLQWHYNDHDNRRNLDLDQTICRFTKSSDNAVQIDQLWCITINQGLILTSARCSAETLIGSNSSLSSVDLEVMAGHGDKFSRGLLVHDSGNRVWSFDLGECSTWLGFVAQFRTITESFDDNYAVFEDKTIIRSQDWVDVYNNTAVGQRKSIKPSSAHRAGNLHQPRVDDANQFRVFPWLWTRSSQSKLESSIDISAHLDQMAESNPALLAYTKGDEGAKQSKINSLLRTEVLMEKFQAEANSSQSKAHKALTELKCSILSSARVIAGFFLPPSDKSLLSQRYWSVIIAPLEATYDQSTVDLESLSNHLKRLSKTVTSYQKLLHPALTPSPMDLELPVELGLVWVLLLKALITAGKIHYSSYQVADTFRECNSLLKCARRKMLLQLSPKDLAHAEIVLPMGLSGIIMNTLVEDIRSSSQDDLVSTYLQYSDALELDILKSRGDREYHAQFTRVSHELSVMRDIAASQIKVLEDLQKAYGTGAGGSAAKAIGVHGPETGLESRLLYRARRTAQAKYKQWTALMKEFDDLKTENERMVTMKKDNRETASIIFAIVSTIFLPLTAVASVLGMSTSDIRDMRQGQWIFWVTGLPLAVVTGFLCVAAVDRHLISTTFSWMGGHFAQGDERLRRRLSRRLSETEESEERTAMPKLARSSRRRDAVDVELGV</sequence>
<feature type="transmembrane region" description="Helical" evidence="6">
    <location>
        <begin position="792"/>
        <end position="814"/>
    </location>
</feature>
<feature type="region of interest" description="Disordered" evidence="5">
    <location>
        <begin position="1"/>
        <end position="68"/>
    </location>
</feature>
<evidence type="ECO:0000256" key="1">
    <source>
        <dbReference type="ARBA" id="ARBA00004141"/>
    </source>
</evidence>
<reference evidence="7 8" key="1">
    <citation type="submission" date="2019-04" db="EMBL/GenBank/DDBJ databases">
        <title>High contiguity whole genome sequence and gene annotation resource for two Venturia nashicola isolates.</title>
        <authorList>
            <person name="Prokchorchik M."/>
            <person name="Won K."/>
            <person name="Lee Y."/>
            <person name="Choi E.D."/>
            <person name="Segonzac C."/>
            <person name="Sohn K.H."/>
        </authorList>
    </citation>
    <scope>NUCLEOTIDE SEQUENCE [LARGE SCALE GENOMIC DNA]</scope>
    <source>
        <strain evidence="7 8">PRI2</strain>
    </source>
</reference>
<dbReference type="AlphaFoldDB" id="A0A4Z1PLG9"/>
<dbReference type="Proteomes" id="UP000298493">
    <property type="component" value="Unassembled WGS sequence"/>
</dbReference>
<evidence type="ECO:0000256" key="2">
    <source>
        <dbReference type="ARBA" id="ARBA00022692"/>
    </source>
</evidence>
<proteinExistence type="predicted"/>
<dbReference type="EMBL" id="SNSC02000006">
    <property type="protein sequence ID" value="TID23352.1"/>
    <property type="molecule type" value="Genomic_DNA"/>
</dbReference>
<evidence type="ECO:0000256" key="5">
    <source>
        <dbReference type="SAM" id="MobiDB-lite"/>
    </source>
</evidence>
<gene>
    <name evidence="7" type="ORF">E6O75_ATG02988</name>
</gene>
<keyword evidence="2 6" id="KW-0812">Transmembrane</keyword>
<comment type="caution">
    <text evidence="7">The sequence shown here is derived from an EMBL/GenBank/DDBJ whole genome shotgun (WGS) entry which is preliminary data.</text>
</comment>
<dbReference type="STRING" id="86259.A0A4Z1PLG9"/>
<evidence type="ECO:0000313" key="8">
    <source>
        <dbReference type="Proteomes" id="UP000298493"/>
    </source>
</evidence>
<dbReference type="GO" id="GO:0016020">
    <property type="term" value="C:membrane"/>
    <property type="evidence" value="ECO:0007669"/>
    <property type="project" value="UniProtKB-SubCell"/>
</dbReference>
<organism evidence="7 8">
    <name type="scientific">Venturia nashicola</name>
    <dbReference type="NCBI Taxonomy" id="86259"/>
    <lineage>
        <taxon>Eukaryota</taxon>
        <taxon>Fungi</taxon>
        <taxon>Dikarya</taxon>
        <taxon>Ascomycota</taxon>
        <taxon>Pezizomycotina</taxon>
        <taxon>Dothideomycetes</taxon>
        <taxon>Pleosporomycetidae</taxon>
        <taxon>Venturiales</taxon>
        <taxon>Venturiaceae</taxon>
        <taxon>Venturia</taxon>
    </lineage>
</organism>
<accession>A0A4Z1PLG9</accession>
<feature type="transmembrane region" description="Helical" evidence="6">
    <location>
        <begin position="826"/>
        <end position="847"/>
    </location>
</feature>
<keyword evidence="8" id="KW-1185">Reference proteome</keyword>
<evidence type="ECO:0000256" key="3">
    <source>
        <dbReference type="ARBA" id="ARBA00022989"/>
    </source>
</evidence>
<comment type="subcellular location">
    <subcellularLocation>
        <location evidence="1">Membrane</location>
        <topology evidence="1">Multi-pass membrane protein</topology>
    </subcellularLocation>
</comment>
<dbReference type="InterPro" id="IPR045863">
    <property type="entry name" value="CorA_TM1_TM2"/>
</dbReference>
<name>A0A4Z1PLG9_9PEZI</name>
<protein>
    <submittedName>
        <fullName evidence="7">Uncharacterized protein</fullName>
    </submittedName>
</protein>
<evidence type="ECO:0000256" key="4">
    <source>
        <dbReference type="ARBA" id="ARBA00023136"/>
    </source>
</evidence>
<feature type="region of interest" description="Disordered" evidence="5">
    <location>
        <begin position="878"/>
        <end position="909"/>
    </location>
</feature>
<dbReference type="Gene3D" id="1.20.58.340">
    <property type="entry name" value="Magnesium transport protein CorA, transmembrane region"/>
    <property type="match status" value="1"/>
</dbReference>
<evidence type="ECO:0000256" key="6">
    <source>
        <dbReference type="SAM" id="Phobius"/>
    </source>
</evidence>
<evidence type="ECO:0000313" key="7">
    <source>
        <dbReference type="EMBL" id="TID23352.1"/>
    </source>
</evidence>
<keyword evidence="4 6" id="KW-0472">Membrane</keyword>